<dbReference type="InterPro" id="IPR001647">
    <property type="entry name" value="HTH_TetR"/>
</dbReference>
<feature type="DNA-binding region" description="H-T-H motif" evidence="2">
    <location>
        <begin position="29"/>
        <end position="48"/>
    </location>
</feature>
<dbReference type="SUPFAM" id="SSF48498">
    <property type="entry name" value="Tetracyclin repressor-like, C-terminal domain"/>
    <property type="match status" value="1"/>
</dbReference>
<evidence type="ECO:0000259" key="3">
    <source>
        <dbReference type="PROSITE" id="PS50977"/>
    </source>
</evidence>
<dbReference type="InterPro" id="IPR036271">
    <property type="entry name" value="Tet_transcr_reg_TetR-rel_C_sf"/>
</dbReference>
<dbReference type="InterPro" id="IPR013570">
    <property type="entry name" value="Tscrpt_reg_YsiA_C"/>
</dbReference>
<dbReference type="Pfam" id="PF00440">
    <property type="entry name" value="TetR_N"/>
    <property type="match status" value="1"/>
</dbReference>
<keyword evidence="1 2" id="KW-0238">DNA-binding</keyword>
<dbReference type="PROSITE" id="PS50977">
    <property type="entry name" value="HTH_TETR_2"/>
    <property type="match status" value="1"/>
</dbReference>
<dbReference type="KEGG" id="dmt:DESME_14645"/>
<evidence type="ECO:0000256" key="2">
    <source>
        <dbReference type="PROSITE-ProRule" id="PRU00335"/>
    </source>
</evidence>
<evidence type="ECO:0000313" key="5">
    <source>
        <dbReference type="Proteomes" id="UP000010847"/>
    </source>
</evidence>
<dbReference type="Gene3D" id="1.10.357.10">
    <property type="entry name" value="Tetracycline Repressor, domain 2"/>
    <property type="match status" value="1"/>
</dbReference>
<evidence type="ECO:0000313" key="4">
    <source>
        <dbReference type="EMBL" id="AHF08125.1"/>
    </source>
</evidence>
<gene>
    <name evidence="4" type="ORF">DESME_14645</name>
</gene>
<dbReference type="InterPro" id="IPR050109">
    <property type="entry name" value="HTH-type_TetR-like_transc_reg"/>
</dbReference>
<dbReference type="Gene3D" id="1.10.10.60">
    <property type="entry name" value="Homeodomain-like"/>
    <property type="match status" value="1"/>
</dbReference>
<dbReference type="eggNOG" id="COG1309">
    <property type="taxonomic scope" value="Bacteria"/>
</dbReference>
<dbReference type="PANTHER" id="PTHR30055:SF195">
    <property type="entry name" value="FATTY ACID METABOLISM REGULATOR PROTEIN"/>
    <property type="match status" value="1"/>
</dbReference>
<dbReference type="Proteomes" id="UP000010847">
    <property type="component" value="Chromosome"/>
</dbReference>
<dbReference type="PRINTS" id="PR00455">
    <property type="entry name" value="HTHTETR"/>
</dbReference>
<dbReference type="EMBL" id="CP007032">
    <property type="protein sequence ID" value="AHF08125.1"/>
    <property type="molecule type" value="Genomic_DNA"/>
</dbReference>
<feature type="domain" description="HTH tetR-type" evidence="3">
    <location>
        <begin position="6"/>
        <end position="66"/>
    </location>
</feature>
<sequence length="197" mass="22657">MIASREEKFQRILDAATEAFAESGYYQCQVSKIARLAGVADGTIYLYFKNKEEILIRLFEVRMGHFIDRIRSGLESCETTRMRLRTIIQTHFSNMVNDRSLAVVTQLELRQSDPSLRAAISGPLRDYFRLIEEVIQEGIECQEVTPINIKVARQMIFGTLDEATTDWLLARTERNLLDEVDPILELLARALCLPEKE</sequence>
<dbReference type="OrthoDB" id="13453at2"/>
<proteinExistence type="predicted"/>
<protein>
    <submittedName>
        <fullName evidence="4">Transcriptional regulator</fullName>
    </submittedName>
</protein>
<accession>W0EB84</accession>
<keyword evidence="5" id="KW-1185">Reference proteome</keyword>
<dbReference type="STRING" id="871968.DESME_14645"/>
<name>W0EB84_9FIRM</name>
<reference evidence="4 5" key="1">
    <citation type="submission" date="2013-12" db="EMBL/GenBank/DDBJ databases">
        <authorList>
            <consortium name="DOE Joint Genome Institute"/>
            <person name="Smidt H."/>
            <person name="Huntemann M."/>
            <person name="Han J."/>
            <person name="Chen A."/>
            <person name="Kyrpides N."/>
            <person name="Mavromatis K."/>
            <person name="Markowitz V."/>
            <person name="Palaniappan K."/>
            <person name="Ivanova N."/>
            <person name="Schaumberg A."/>
            <person name="Pati A."/>
            <person name="Liolios K."/>
            <person name="Nordberg H.P."/>
            <person name="Cantor M.N."/>
            <person name="Hua S.X."/>
            <person name="Woyke T."/>
        </authorList>
    </citation>
    <scope>NUCLEOTIDE SEQUENCE [LARGE SCALE GENOMIC DNA]</scope>
    <source>
        <strain evidence="5">DSM 15288</strain>
    </source>
</reference>
<dbReference type="InterPro" id="IPR009057">
    <property type="entry name" value="Homeodomain-like_sf"/>
</dbReference>
<dbReference type="SUPFAM" id="SSF46689">
    <property type="entry name" value="Homeodomain-like"/>
    <property type="match status" value="1"/>
</dbReference>
<organism evidence="4 5">
    <name type="scientific">Desulfitobacterium metallireducens DSM 15288</name>
    <dbReference type="NCBI Taxonomy" id="871968"/>
    <lineage>
        <taxon>Bacteria</taxon>
        <taxon>Bacillati</taxon>
        <taxon>Bacillota</taxon>
        <taxon>Clostridia</taxon>
        <taxon>Eubacteriales</taxon>
        <taxon>Desulfitobacteriaceae</taxon>
        <taxon>Desulfitobacterium</taxon>
    </lineage>
</organism>
<dbReference type="Pfam" id="PF08359">
    <property type="entry name" value="TetR_C_4"/>
    <property type="match status" value="1"/>
</dbReference>
<dbReference type="PANTHER" id="PTHR30055">
    <property type="entry name" value="HTH-TYPE TRANSCRIPTIONAL REGULATOR RUTR"/>
    <property type="match status" value="1"/>
</dbReference>
<dbReference type="HOGENOM" id="CLU_069356_12_2_9"/>
<dbReference type="GO" id="GO:0003700">
    <property type="term" value="F:DNA-binding transcription factor activity"/>
    <property type="evidence" value="ECO:0007669"/>
    <property type="project" value="TreeGrafter"/>
</dbReference>
<dbReference type="AlphaFoldDB" id="W0EB84"/>
<evidence type="ECO:0000256" key="1">
    <source>
        <dbReference type="ARBA" id="ARBA00023125"/>
    </source>
</evidence>
<dbReference type="GO" id="GO:0000976">
    <property type="term" value="F:transcription cis-regulatory region binding"/>
    <property type="evidence" value="ECO:0007669"/>
    <property type="project" value="TreeGrafter"/>
</dbReference>
<dbReference type="RefSeq" id="WP_006718482.1">
    <property type="nucleotide sequence ID" value="NZ_CP007032.1"/>
</dbReference>